<dbReference type="Proteomes" id="UP000016462">
    <property type="component" value="Unassembled WGS sequence"/>
</dbReference>
<dbReference type="AlphaFoldDB" id="U1LRY8"/>
<dbReference type="InterPro" id="IPR010872">
    <property type="entry name" value="MDMPI_C-term_domain"/>
</dbReference>
<dbReference type="InterPro" id="IPR024344">
    <property type="entry name" value="MDMPI_metal-binding"/>
</dbReference>
<dbReference type="EMBL" id="ASHR01000006">
    <property type="protein sequence ID" value="ERG65264.1"/>
    <property type="molecule type" value="Genomic_DNA"/>
</dbReference>
<evidence type="ECO:0000259" key="1">
    <source>
        <dbReference type="Pfam" id="PF07398"/>
    </source>
</evidence>
<dbReference type="SUPFAM" id="SSF109854">
    <property type="entry name" value="DinB/YfiT-like putative metalloenzymes"/>
    <property type="match status" value="1"/>
</dbReference>
<feature type="domain" description="MDMPI C-terminal" evidence="1">
    <location>
        <begin position="149"/>
        <end position="232"/>
    </location>
</feature>
<dbReference type="InterPro" id="IPR017517">
    <property type="entry name" value="Maleyloyr_isom"/>
</dbReference>
<dbReference type="Pfam" id="PF11716">
    <property type="entry name" value="MDMPI_N"/>
    <property type="match status" value="1"/>
</dbReference>
<evidence type="ECO:0000259" key="2">
    <source>
        <dbReference type="Pfam" id="PF11716"/>
    </source>
</evidence>
<sequence>MDHLSALADLQEQFLETALRADPATPVPWLGRWTVEKLVVHLARIHHWAAGQARRQQETPLGRGPFDAPALYAECAAELRETLAELDPDAPAWTLLDDGVPRDERTGPQPGSTVRFWHRRQAHETLVHLWDLRAAIGEDVAAPPERWLDCLHEVVTVMHPRQVRLERVAPPSAAISFQPEGAGASLALAGAPAGAEAVTIAGSSKSLALLAWGRLPLDAPGIGVRGDRSLAAAVLAQGLTP</sequence>
<comment type="caution">
    <text evidence="3">The sequence shown here is derived from an EMBL/GenBank/DDBJ whole genome shotgun (WGS) entry which is preliminary data.</text>
</comment>
<organism evidence="3 4">
    <name type="scientific">Agrococcus pavilionensis RW1</name>
    <dbReference type="NCBI Taxonomy" id="1330458"/>
    <lineage>
        <taxon>Bacteria</taxon>
        <taxon>Bacillati</taxon>
        <taxon>Actinomycetota</taxon>
        <taxon>Actinomycetes</taxon>
        <taxon>Micrococcales</taxon>
        <taxon>Microbacteriaceae</taxon>
        <taxon>Agrococcus</taxon>
    </lineage>
</organism>
<dbReference type="RefSeq" id="WP_021009517.1">
    <property type="nucleotide sequence ID" value="NZ_ASHR01000006.1"/>
</dbReference>
<keyword evidence="4" id="KW-1185">Reference proteome</keyword>
<reference evidence="3 4" key="1">
    <citation type="journal article" date="2013" name="Genome Announc.">
        <title>First draft genome sequence from a member of the genus agrococcus, isolated from modern microbialites.</title>
        <authorList>
            <person name="White R.A.III."/>
            <person name="Grassa C.J."/>
            <person name="Suttle C.A."/>
        </authorList>
    </citation>
    <scope>NUCLEOTIDE SEQUENCE [LARGE SCALE GENOMIC DNA]</scope>
    <source>
        <strain evidence="3 4">RW1</strain>
    </source>
</reference>
<dbReference type="NCBIfam" id="TIGR03083">
    <property type="entry name" value="maleylpyruvate isomerase family mycothiol-dependent enzyme"/>
    <property type="match status" value="1"/>
</dbReference>
<protein>
    <recommendedName>
        <fullName evidence="5">Mycothiol-dependent maleylpyruvate isomerase metal-binding domain-containing protein</fullName>
    </recommendedName>
</protein>
<dbReference type="OrthoDB" id="3671213at2"/>
<dbReference type="GO" id="GO:0046872">
    <property type="term" value="F:metal ion binding"/>
    <property type="evidence" value="ECO:0007669"/>
    <property type="project" value="InterPro"/>
</dbReference>
<gene>
    <name evidence="3" type="ORF">L332_12530</name>
</gene>
<name>U1LRY8_9MICO</name>
<dbReference type="InterPro" id="IPR034660">
    <property type="entry name" value="DinB/YfiT-like"/>
</dbReference>
<evidence type="ECO:0000313" key="4">
    <source>
        <dbReference type="Proteomes" id="UP000016462"/>
    </source>
</evidence>
<dbReference type="PANTHER" id="PTHR40758">
    <property type="entry name" value="CONSERVED PROTEIN"/>
    <property type="match status" value="1"/>
</dbReference>
<accession>U1LRY8</accession>
<dbReference type="PANTHER" id="PTHR40758:SF1">
    <property type="entry name" value="CONSERVED PROTEIN"/>
    <property type="match status" value="1"/>
</dbReference>
<dbReference type="Pfam" id="PF07398">
    <property type="entry name" value="MDMPI_C"/>
    <property type="match status" value="1"/>
</dbReference>
<evidence type="ECO:0008006" key="5">
    <source>
        <dbReference type="Google" id="ProtNLM"/>
    </source>
</evidence>
<evidence type="ECO:0000313" key="3">
    <source>
        <dbReference type="EMBL" id="ERG65264.1"/>
    </source>
</evidence>
<feature type="domain" description="Mycothiol-dependent maleylpyruvate isomerase metal-binding" evidence="2">
    <location>
        <begin position="13"/>
        <end position="133"/>
    </location>
</feature>
<dbReference type="GO" id="GO:0005886">
    <property type="term" value="C:plasma membrane"/>
    <property type="evidence" value="ECO:0007669"/>
    <property type="project" value="TreeGrafter"/>
</dbReference>
<proteinExistence type="predicted"/>